<reference evidence="3" key="1">
    <citation type="journal article" date="2019" name="Int. J. Syst. Evol. Microbiol.">
        <title>The Global Catalogue of Microorganisms (GCM) 10K type strain sequencing project: providing services to taxonomists for standard genome sequencing and annotation.</title>
        <authorList>
            <consortium name="The Broad Institute Genomics Platform"/>
            <consortium name="The Broad Institute Genome Sequencing Center for Infectious Disease"/>
            <person name="Wu L."/>
            <person name="Ma J."/>
        </authorList>
    </citation>
    <scope>NUCLEOTIDE SEQUENCE [LARGE SCALE GENOMIC DNA]</scope>
    <source>
        <strain evidence="3">JCM 17695</strain>
    </source>
</reference>
<dbReference type="InterPro" id="IPR003779">
    <property type="entry name" value="CMD-like"/>
</dbReference>
<dbReference type="PANTHER" id="PTHR34846">
    <property type="entry name" value="4-CARBOXYMUCONOLACTONE DECARBOXYLASE FAMILY PROTEIN (AFU_ORTHOLOGUE AFUA_6G11590)"/>
    <property type="match status" value="1"/>
</dbReference>
<dbReference type="EMBL" id="JBHTEY010000004">
    <property type="protein sequence ID" value="MFC7616642.1"/>
    <property type="molecule type" value="Genomic_DNA"/>
</dbReference>
<dbReference type="PANTHER" id="PTHR34846:SF7">
    <property type="entry name" value="BLL7811 PROTEIN"/>
    <property type="match status" value="1"/>
</dbReference>
<dbReference type="Pfam" id="PF02627">
    <property type="entry name" value="CMD"/>
    <property type="match status" value="1"/>
</dbReference>
<dbReference type="InterPro" id="IPR029032">
    <property type="entry name" value="AhpD-like"/>
</dbReference>
<dbReference type="SUPFAM" id="SSF69118">
    <property type="entry name" value="AhpD-like"/>
    <property type="match status" value="1"/>
</dbReference>
<organism evidence="2 3">
    <name type="scientific">Actinokineospora soli</name>
    <dbReference type="NCBI Taxonomy" id="1048753"/>
    <lineage>
        <taxon>Bacteria</taxon>
        <taxon>Bacillati</taxon>
        <taxon>Actinomycetota</taxon>
        <taxon>Actinomycetes</taxon>
        <taxon>Pseudonocardiales</taxon>
        <taxon>Pseudonocardiaceae</taxon>
        <taxon>Actinokineospora</taxon>
    </lineage>
</organism>
<name>A0ABW2TS44_9PSEU</name>
<keyword evidence="3" id="KW-1185">Reference proteome</keyword>
<gene>
    <name evidence="2" type="ORF">ACFQV2_27460</name>
</gene>
<sequence>MKNPAMVLPDAMKGIGHLMKAAYSGGVPRLTLELLALRASQINGCAPCALGHVREATAAGATPEQLATVATWRETPFFTDADRAALALTETLTRIADTDGVPDPVWDAAAAHWDERQLAAIVLMIATLNFFNRVNVAVQERADKPSWEAA</sequence>
<dbReference type="InterPro" id="IPR004675">
    <property type="entry name" value="AhpD_core"/>
</dbReference>
<accession>A0ABW2TS44</accession>
<dbReference type="Proteomes" id="UP001596512">
    <property type="component" value="Unassembled WGS sequence"/>
</dbReference>
<evidence type="ECO:0000313" key="2">
    <source>
        <dbReference type="EMBL" id="MFC7616642.1"/>
    </source>
</evidence>
<evidence type="ECO:0000259" key="1">
    <source>
        <dbReference type="Pfam" id="PF02627"/>
    </source>
</evidence>
<dbReference type="Gene3D" id="1.20.1290.10">
    <property type="entry name" value="AhpD-like"/>
    <property type="match status" value="1"/>
</dbReference>
<protein>
    <submittedName>
        <fullName evidence="2">Carboxymuconolactone decarboxylase family protein</fullName>
    </submittedName>
</protein>
<proteinExistence type="predicted"/>
<comment type="caution">
    <text evidence="2">The sequence shown here is derived from an EMBL/GenBank/DDBJ whole genome shotgun (WGS) entry which is preliminary data.</text>
</comment>
<dbReference type="NCBIfam" id="TIGR00778">
    <property type="entry name" value="ahpD_dom"/>
    <property type="match status" value="1"/>
</dbReference>
<evidence type="ECO:0000313" key="3">
    <source>
        <dbReference type="Proteomes" id="UP001596512"/>
    </source>
</evidence>
<feature type="domain" description="Carboxymuconolactone decarboxylase-like" evidence="1">
    <location>
        <begin position="9"/>
        <end position="90"/>
    </location>
</feature>